<dbReference type="Pfam" id="PF01656">
    <property type="entry name" value="CbiA"/>
    <property type="match status" value="1"/>
</dbReference>
<dbReference type="RefSeq" id="WP_142025196.1">
    <property type="nucleotide sequence ID" value="NZ_VFQE01000001.1"/>
</dbReference>
<reference evidence="4 5" key="1">
    <citation type="submission" date="2019-06" db="EMBL/GenBank/DDBJ databases">
        <title>Sequencing the genomes of 1000 actinobacteria strains.</title>
        <authorList>
            <person name="Klenk H.-P."/>
        </authorList>
    </citation>
    <scope>NUCLEOTIDE SEQUENCE [LARGE SCALE GENOMIC DNA]</scope>
    <source>
        <strain evidence="4 5">DSM 46837</strain>
    </source>
</reference>
<evidence type="ECO:0000256" key="1">
    <source>
        <dbReference type="ARBA" id="ARBA00022741"/>
    </source>
</evidence>
<dbReference type="InterPro" id="IPR002586">
    <property type="entry name" value="CobQ/CobB/MinD/ParA_Nub-bd_dom"/>
</dbReference>
<dbReference type="PANTHER" id="PTHR43384">
    <property type="entry name" value="SEPTUM SITE-DETERMINING PROTEIN MIND HOMOLOG, CHLOROPLASTIC-RELATED"/>
    <property type="match status" value="1"/>
</dbReference>
<evidence type="ECO:0000313" key="5">
    <source>
        <dbReference type="Proteomes" id="UP000319865"/>
    </source>
</evidence>
<dbReference type="InterPro" id="IPR027417">
    <property type="entry name" value="P-loop_NTPase"/>
</dbReference>
<dbReference type="GO" id="GO:0051782">
    <property type="term" value="P:negative regulation of cell division"/>
    <property type="evidence" value="ECO:0007669"/>
    <property type="project" value="TreeGrafter"/>
</dbReference>
<dbReference type="InterPro" id="IPR050625">
    <property type="entry name" value="ParA/MinD_ATPase"/>
</dbReference>
<sequence>MRVAFVGKGGAGKSSLAGTFARLLAGSGERVLALDSDPMPGLAFALGVDPTDAGLPDDAVEEYEEAGRRRYRLRPGLTGPDAIERYAVRGPDGLRFLQLGKARGPRWSNTRPHWAYQRVLDDLPGDGWSIVGDLPGGTRQPFLTWGRYARTFLVVVEPSPASLLSGRRLARLAATAGAPQVVAVANKVRNPDDAERVAAGTGLPVVGAVPFDPAVGDADRLGRAVVDAGPDTPAVAAVRSLVDDLRNREEAS</sequence>
<dbReference type="GO" id="GO:0005524">
    <property type="term" value="F:ATP binding"/>
    <property type="evidence" value="ECO:0007669"/>
    <property type="project" value="UniProtKB-KW"/>
</dbReference>
<comment type="caution">
    <text evidence="4">The sequence shown here is derived from an EMBL/GenBank/DDBJ whole genome shotgun (WGS) entry which is preliminary data.</text>
</comment>
<keyword evidence="1" id="KW-0547">Nucleotide-binding</keyword>
<feature type="domain" description="CobQ/CobB/MinD/ParA nucleotide binding" evidence="3">
    <location>
        <begin position="7"/>
        <end position="220"/>
    </location>
</feature>
<dbReference type="GO" id="GO:0009898">
    <property type="term" value="C:cytoplasmic side of plasma membrane"/>
    <property type="evidence" value="ECO:0007669"/>
    <property type="project" value="TreeGrafter"/>
</dbReference>
<evidence type="ECO:0000313" key="4">
    <source>
        <dbReference type="EMBL" id="TQN42580.1"/>
    </source>
</evidence>
<dbReference type="GO" id="GO:0005829">
    <property type="term" value="C:cytosol"/>
    <property type="evidence" value="ECO:0007669"/>
    <property type="project" value="TreeGrafter"/>
</dbReference>
<name>A0A543PES6_9ACTN</name>
<dbReference type="Gene3D" id="3.40.50.300">
    <property type="entry name" value="P-loop containing nucleotide triphosphate hydrolases"/>
    <property type="match status" value="1"/>
</dbReference>
<protein>
    <submittedName>
        <fullName evidence="4">CO dehydrogenase maturation factor</fullName>
    </submittedName>
</protein>
<dbReference type="OrthoDB" id="3689970at2"/>
<dbReference type="Proteomes" id="UP000319865">
    <property type="component" value="Unassembled WGS sequence"/>
</dbReference>
<gene>
    <name evidence="4" type="ORF">FHU33_1985</name>
</gene>
<evidence type="ECO:0000256" key="2">
    <source>
        <dbReference type="ARBA" id="ARBA00022840"/>
    </source>
</evidence>
<keyword evidence="2" id="KW-0067">ATP-binding</keyword>
<dbReference type="AlphaFoldDB" id="A0A543PES6"/>
<proteinExistence type="predicted"/>
<dbReference type="GO" id="GO:0016887">
    <property type="term" value="F:ATP hydrolysis activity"/>
    <property type="evidence" value="ECO:0007669"/>
    <property type="project" value="TreeGrafter"/>
</dbReference>
<dbReference type="PANTHER" id="PTHR43384:SF6">
    <property type="entry name" value="SEPTUM SITE-DETERMINING PROTEIN MIND HOMOLOG, CHLOROPLASTIC"/>
    <property type="match status" value="1"/>
</dbReference>
<dbReference type="EMBL" id="VFQE01000001">
    <property type="protein sequence ID" value="TQN42580.1"/>
    <property type="molecule type" value="Genomic_DNA"/>
</dbReference>
<accession>A0A543PES6</accession>
<organism evidence="4 5">
    <name type="scientific">Blastococcus colisei</name>
    <dbReference type="NCBI Taxonomy" id="1564162"/>
    <lineage>
        <taxon>Bacteria</taxon>
        <taxon>Bacillati</taxon>
        <taxon>Actinomycetota</taxon>
        <taxon>Actinomycetes</taxon>
        <taxon>Geodermatophilales</taxon>
        <taxon>Geodermatophilaceae</taxon>
        <taxon>Blastococcus</taxon>
    </lineage>
</organism>
<evidence type="ECO:0000259" key="3">
    <source>
        <dbReference type="Pfam" id="PF01656"/>
    </source>
</evidence>
<dbReference type="SUPFAM" id="SSF52540">
    <property type="entry name" value="P-loop containing nucleoside triphosphate hydrolases"/>
    <property type="match status" value="1"/>
</dbReference>
<keyword evidence="5" id="KW-1185">Reference proteome</keyword>